<dbReference type="InterPro" id="IPR025388">
    <property type="entry name" value="Alginate_export_dom"/>
</dbReference>
<dbReference type="InterPro" id="IPR053728">
    <property type="entry name" value="Alginate_Permeability_Chnl"/>
</dbReference>
<evidence type="ECO:0000259" key="1">
    <source>
        <dbReference type="Pfam" id="PF13372"/>
    </source>
</evidence>
<gene>
    <name evidence="2" type="ORF">FUA24_02275</name>
</gene>
<sequence length="427" mass="48080">MKKSYTITIVLMFCLVQLTYAQLLIDGELRPRAEYRNGFGNIIDEDSDPGFGVATRMRLNGSFEADFYKIYISVQDVIVWGENRQVSPLDQNDSFAVFQAWAELNLGSGWSTRLGRQILSYDDERILGALDWAQQGRNHDAALIKYKKNRFKLEAAFAFNQDHEDPSGFRSIGTSYGTTGFFSYKTMQMLYLRQGWNNFSGSLLFLNNGFQKFDNNDEADGVNNIQTLGSHLNFNKGRVLVTGNAFVQMGDDREIGFLLGLDAFYKLSDKVTVGAGVEVISGDQESTTDTDAFFPLYGTNHKFNGLMDYFYVGNHANSIGLSDIHVSANFDLGRKSSISVKVLSFSGEQYLSDRNRSLGTEVDLVFKKTFNNSCSVVAGYSQMFASDGMYELMRRRPNLSNITKDTAANVQNWGWIMLVLKPKFLNK</sequence>
<name>A0A5D0JAY9_9FLAO</name>
<dbReference type="Pfam" id="PF13372">
    <property type="entry name" value="Alginate_exp"/>
    <property type="match status" value="1"/>
</dbReference>
<reference evidence="2 3" key="1">
    <citation type="submission" date="2019-08" db="EMBL/GenBank/DDBJ databases">
        <title>Seonamhaeicola sediminis sp. nov., isolated from marine sediment.</title>
        <authorList>
            <person name="Cao W.R."/>
        </authorList>
    </citation>
    <scope>NUCLEOTIDE SEQUENCE [LARGE SCALE GENOMIC DNA]</scope>
    <source>
        <strain evidence="2 3">B011</strain>
    </source>
</reference>
<keyword evidence="3" id="KW-1185">Reference proteome</keyword>
<dbReference type="Gene3D" id="2.40.160.100">
    <property type="match status" value="1"/>
</dbReference>
<dbReference type="Proteomes" id="UP000323930">
    <property type="component" value="Unassembled WGS sequence"/>
</dbReference>
<comment type="caution">
    <text evidence="2">The sequence shown here is derived from an EMBL/GenBank/DDBJ whole genome shotgun (WGS) entry which is preliminary data.</text>
</comment>
<evidence type="ECO:0000313" key="3">
    <source>
        <dbReference type="Proteomes" id="UP000323930"/>
    </source>
</evidence>
<proteinExistence type="predicted"/>
<dbReference type="OrthoDB" id="1070463at2"/>
<organism evidence="2 3">
    <name type="scientific">Seonamhaeicola marinus</name>
    <dbReference type="NCBI Taxonomy" id="1912246"/>
    <lineage>
        <taxon>Bacteria</taxon>
        <taxon>Pseudomonadati</taxon>
        <taxon>Bacteroidota</taxon>
        <taxon>Flavobacteriia</taxon>
        <taxon>Flavobacteriales</taxon>
        <taxon>Flavobacteriaceae</taxon>
    </lineage>
</organism>
<dbReference type="EMBL" id="VSDQ01000163">
    <property type="protein sequence ID" value="TYA92280.1"/>
    <property type="molecule type" value="Genomic_DNA"/>
</dbReference>
<dbReference type="AlphaFoldDB" id="A0A5D0JAY9"/>
<dbReference type="RefSeq" id="WP_148539886.1">
    <property type="nucleotide sequence ID" value="NZ_VSDQ01000163.1"/>
</dbReference>
<feature type="domain" description="Alginate export" evidence="1">
    <location>
        <begin position="26"/>
        <end position="368"/>
    </location>
</feature>
<protein>
    <recommendedName>
        <fullName evidence="1">Alginate export domain-containing protein</fullName>
    </recommendedName>
</protein>
<accession>A0A5D0JAY9</accession>
<evidence type="ECO:0000313" key="2">
    <source>
        <dbReference type="EMBL" id="TYA92280.1"/>
    </source>
</evidence>
<dbReference type="SUPFAM" id="SSF56935">
    <property type="entry name" value="Porins"/>
    <property type="match status" value="1"/>
</dbReference>